<dbReference type="GO" id="GO:0043113">
    <property type="term" value="P:receptor clustering"/>
    <property type="evidence" value="ECO:0007669"/>
    <property type="project" value="TreeGrafter"/>
</dbReference>
<dbReference type="InterPro" id="IPR001611">
    <property type="entry name" value="Leu-rich_rpt"/>
</dbReference>
<dbReference type="GO" id="GO:0019901">
    <property type="term" value="F:protein kinase binding"/>
    <property type="evidence" value="ECO:0007669"/>
    <property type="project" value="TreeGrafter"/>
</dbReference>
<dbReference type="Proteomes" id="UP000007635">
    <property type="component" value="Chromosome VI"/>
</dbReference>
<dbReference type="Ensembl" id="ENSGACT00000076167.1">
    <property type="protein sequence ID" value="ENSGACP00000068326.1"/>
    <property type="gene ID" value="ENSGACG00000006327.2"/>
</dbReference>
<dbReference type="GO" id="GO:0098609">
    <property type="term" value="P:cell-cell adhesion"/>
    <property type="evidence" value="ECO:0007669"/>
    <property type="project" value="TreeGrafter"/>
</dbReference>
<feature type="region of interest" description="Disordered" evidence="3">
    <location>
        <begin position="505"/>
        <end position="529"/>
    </location>
</feature>
<dbReference type="FunFam" id="3.80.10.10:FF:000036">
    <property type="entry name" value="protein scribble homolog isoform X1"/>
    <property type="match status" value="1"/>
</dbReference>
<dbReference type="FunFam" id="3.80.10.10:FF:000423">
    <property type="entry name" value="Leucine rich repeat containing 1"/>
    <property type="match status" value="1"/>
</dbReference>
<dbReference type="PROSITE" id="PS51450">
    <property type="entry name" value="LRR"/>
    <property type="match status" value="4"/>
</dbReference>
<name>A0AAQ4RX07_GASAC</name>
<evidence type="ECO:0000256" key="1">
    <source>
        <dbReference type="ARBA" id="ARBA00022614"/>
    </source>
</evidence>
<dbReference type="GO" id="GO:0045211">
    <property type="term" value="C:postsynaptic membrane"/>
    <property type="evidence" value="ECO:0007669"/>
    <property type="project" value="TreeGrafter"/>
</dbReference>
<dbReference type="GO" id="GO:0045197">
    <property type="term" value="P:establishment or maintenance of epithelial cell apical/basal polarity"/>
    <property type="evidence" value="ECO:0007669"/>
    <property type="project" value="TreeGrafter"/>
</dbReference>
<reference evidence="5" key="2">
    <citation type="submission" date="2025-08" db="UniProtKB">
        <authorList>
            <consortium name="Ensembl"/>
        </authorList>
    </citation>
    <scope>IDENTIFICATION</scope>
</reference>
<feature type="compositionally biased region" description="Acidic residues" evidence="3">
    <location>
        <begin position="464"/>
        <end position="474"/>
    </location>
</feature>
<feature type="region of interest" description="Disordered" evidence="3">
    <location>
        <begin position="464"/>
        <end position="486"/>
    </location>
</feature>
<dbReference type="AlphaFoldDB" id="A0AAQ4RX07"/>
<evidence type="ECO:0000313" key="5">
    <source>
        <dbReference type="Ensembl" id="ENSGACP00000068326.1"/>
    </source>
</evidence>
<dbReference type="SMART" id="SM00369">
    <property type="entry name" value="LRR_TYP"/>
    <property type="match status" value="11"/>
</dbReference>
<dbReference type="InterPro" id="IPR032675">
    <property type="entry name" value="LRR_dom_sf"/>
</dbReference>
<dbReference type="GO" id="GO:0005912">
    <property type="term" value="C:adherens junction"/>
    <property type="evidence" value="ECO:0007669"/>
    <property type="project" value="TreeGrafter"/>
</dbReference>
<dbReference type="GO" id="GO:0098887">
    <property type="term" value="P:neurotransmitter receptor transport, endosome to postsynaptic membrane"/>
    <property type="evidence" value="ECO:0007669"/>
    <property type="project" value="TreeGrafter"/>
</dbReference>
<proteinExistence type="predicted"/>
<accession>A0AAQ4RX07</accession>
<keyword evidence="6" id="KW-1185">Reference proteome</keyword>
<dbReference type="PANTHER" id="PTHR23119">
    <property type="entry name" value="DISCS LARGE"/>
    <property type="match status" value="1"/>
</dbReference>
<dbReference type="InterPro" id="IPR003591">
    <property type="entry name" value="Leu-rich_rpt_typical-subtyp"/>
</dbReference>
<keyword evidence="1" id="KW-0433">Leucine-rich repeat</keyword>
<dbReference type="Pfam" id="PF23598">
    <property type="entry name" value="LRR_14"/>
    <property type="match status" value="2"/>
</dbReference>
<evidence type="ECO:0000256" key="3">
    <source>
        <dbReference type="SAM" id="MobiDB-lite"/>
    </source>
</evidence>
<dbReference type="InterPro" id="IPR001478">
    <property type="entry name" value="PDZ"/>
</dbReference>
<dbReference type="Pfam" id="PF00595">
    <property type="entry name" value="PDZ"/>
    <property type="match status" value="1"/>
</dbReference>
<feature type="region of interest" description="Disordered" evidence="3">
    <location>
        <begin position="543"/>
        <end position="607"/>
    </location>
</feature>
<dbReference type="PANTHER" id="PTHR23119:SF58">
    <property type="entry name" value="LEUCINE RICH REPEAT CONTAINING 1"/>
    <property type="match status" value="1"/>
</dbReference>
<protein>
    <submittedName>
        <fullName evidence="5">Leucine rich repeat containing 1</fullName>
    </submittedName>
</protein>
<dbReference type="GO" id="GO:0098968">
    <property type="term" value="P:neurotransmitter receptor transport postsynaptic membrane to endosome"/>
    <property type="evidence" value="ECO:0007669"/>
    <property type="project" value="TreeGrafter"/>
</dbReference>
<dbReference type="SUPFAM" id="SSF50156">
    <property type="entry name" value="PDZ domain-like"/>
    <property type="match status" value="1"/>
</dbReference>
<sequence length="866" mass="96049">MFHCIPLWRCNRHVEAIDKRHCSLLYVPDEIYRYGRSLEELLLDANQLRDLPKPFFQLVKLRKLGLSDNEIQRLPPEIANFMQLVELDVSRNDIMEIPESISYCKFLQVADFSGNPLTRLPESFPELRNLTCLSINDISLQVLPDNIGNLSNLASLELRENLLTFLPESLSMLHRLEELDLGNNELYSLPKSIGGLVSLKDLWLDGNQLAEIPSEMGSMRSLLCLDVSENKMERLPEELGGLLALTDLLVSQNLIDALPESIGKLRKLSILKADQNRLTYLPESIGSCESLTELVLTENQIQSLPRSVGKLKRLSNFNCDRNQLTALPKEIGGCSGLNVFCVRENRLTRIPSELSQATELHVLDFSGNRLTHLPMSLTTLRLKALWLSENQSQPLLTFQTDKDPDSGEKVLTCVLLPQQPCEPDNKGSDNLARCGALESLVNDMADDTWDDKAPNRISAIRFLDDDDEEEDDDQGTLLRRATPHPGELKTMKKAAENLRNDMNAAKGLDSNKNEQCRRPHINPSLRASSQNVAFPGFSWLANKARQQGRPQPSPAGESVCCRSAGAGKDAEDVRPPEEDGAGRLSESDASPRRFRHQRGENKEGRELLRHGGLDARAGLHGATSVKMSTGRHLVPENALHQDSFASHVPLRLQIKVSGQSGSLGISIAGGRGSLPYKLYDEGIYISRVNRGGASEKAGVHVGDGLLEVNGLNMQTATHHEAVSALRNAGSCVDMIVLREKPPPPPPREVCDREEAWRVTGGPPCGGQRGERIEDCLPLRREAAVCNGNGICDLESEFNRTLSQMEALKKNYSLQGGKHTMAIPRIILTHPSTSDEDVELLTQIPSREALHKSDRRLHCFDSGFHPP</sequence>
<dbReference type="GO" id="GO:0016323">
    <property type="term" value="C:basolateral plasma membrane"/>
    <property type="evidence" value="ECO:0007669"/>
    <property type="project" value="TreeGrafter"/>
</dbReference>
<dbReference type="InterPro" id="IPR050614">
    <property type="entry name" value="Synaptic_Scaffolding_LAP-MAGUK"/>
</dbReference>
<dbReference type="SUPFAM" id="SSF52058">
    <property type="entry name" value="L domain-like"/>
    <property type="match status" value="2"/>
</dbReference>
<evidence type="ECO:0000259" key="4">
    <source>
        <dbReference type="PROSITE" id="PS50106"/>
    </source>
</evidence>
<dbReference type="InterPro" id="IPR036034">
    <property type="entry name" value="PDZ_sf"/>
</dbReference>
<dbReference type="CDD" id="cd06704">
    <property type="entry name" value="PDZ1_Scribble-like"/>
    <property type="match status" value="1"/>
</dbReference>
<evidence type="ECO:0000313" key="6">
    <source>
        <dbReference type="Proteomes" id="UP000007635"/>
    </source>
</evidence>
<dbReference type="GeneTree" id="ENSGT00940000154025"/>
<dbReference type="Gene3D" id="3.80.10.10">
    <property type="entry name" value="Ribonuclease Inhibitor"/>
    <property type="match status" value="3"/>
</dbReference>
<reference evidence="5" key="3">
    <citation type="submission" date="2025-09" db="UniProtKB">
        <authorList>
            <consortium name="Ensembl"/>
        </authorList>
    </citation>
    <scope>IDENTIFICATION</scope>
</reference>
<dbReference type="PROSITE" id="PS50106">
    <property type="entry name" value="PDZ"/>
    <property type="match status" value="1"/>
</dbReference>
<feature type="domain" description="PDZ" evidence="4">
    <location>
        <begin position="651"/>
        <end position="740"/>
    </location>
</feature>
<dbReference type="SMART" id="SM00228">
    <property type="entry name" value="PDZ"/>
    <property type="match status" value="1"/>
</dbReference>
<keyword evidence="2" id="KW-0677">Repeat</keyword>
<evidence type="ECO:0000256" key="2">
    <source>
        <dbReference type="ARBA" id="ARBA00022737"/>
    </source>
</evidence>
<feature type="compositionally biased region" description="Basic and acidic residues" evidence="3">
    <location>
        <begin position="568"/>
        <end position="607"/>
    </location>
</feature>
<dbReference type="InterPro" id="IPR055414">
    <property type="entry name" value="LRR_R13L4/SHOC2-like"/>
</dbReference>
<organism evidence="5 6">
    <name type="scientific">Gasterosteus aculeatus aculeatus</name>
    <name type="common">three-spined stickleback</name>
    <dbReference type="NCBI Taxonomy" id="481459"/>
    <lineage>
        <taxon>Eukaryota</taxon>
        <taxon>Metazoa</taxon>
        <taxon>Chordata</taxon>
        <taxon>Craniata</taxon>
        <taxon>Vertebrata</taxon>
        <taxon>Euteleostomi</taxon>
        <taxon>Actinopterygii</taxon>
        <taxon>Neopterygii</taxon>
        <taxon>Teleostei</taxon>
        <taxon>Neoteleostei</taxon>
        <taxon>Acanthomorphata</taxon>
        <taxon>Eupercaria</taxon>
        <taxon>Perciformes</taxon>
        <taxon>Cottioidei</taxon>
        <taxon>Gasterosteales</taxon>
        <taxon>Gasterosteidae</taxon>
        <taxon>Gasterosteus</taxon>
    </lineage>
</organism>
<reference evidence="5 6" key="1">
    <citation type="journal article" date="2021" name="G3 (Bethesda)">
        <title>Improved contiguity of the threespine stickleback genome using long-read sequencing.</title>
        <authorList>
            <person name="Nath S."/>
            <person name="Shaw D.E."/>
            <person name="White M.A."/>
        </authorList>
    </citation>
    <scope>NUCLEOTIDE SEQUENCE [LARGE SCALE GENOMIC DNA]</scope>
    <source>
        <strain evidence="5 6">Lake Benthic</strain>
    </source>
</reference>
<dbReference type="GO" id="GO:0014069">
    <property type="term" value="C:postsynaptic density"/>
    <property type="evidence" value="ECO:0007669"/>
    <property type="project" value="TreeGrafter"/>
</dbReference>
<dbReference type="SMART" id="SM00364">
    <property type="entry name" value="LRR_BAC"/>
    <property type="match status" value="12"/>
</dbReference>
<dbReference type="Gene3D" id="2.30.42.10">
    <property type="match status" value="1"/>
</dbReference>